<proteinExistence type="inferred from homology"/>
<evidence type="ECO:0000256" key="3">
    <source>
        <dbReference type="ARBA" id="ARBA00012180"/>
    </source>
</evidence>
<comment type="similarity">
    <text evidence="2">Belongs to the RNase H family.</text>
</comment>
<evidence type="ECO:0000313" key="9">
    <source>
        <dbReference type="EMBL" id="ABG83403.1"/>
    </source>
</evidence>
<evidence type="ECO:0000256" key="6">
    <source>
        <dbReference type="ARBA" id="ARBA00022759"/>
    </source>
</evidence>
<evidence type="ECO:0000256" key="5">
    <source>
        <dbReference type="ARBA" id="ARBA00022723"/>
    </source>
</evidence>
<dbReference type="RefSeq" id="WP_003469106.1">
    <property type="nucleotide sequence ID" value="NC_008261.1"/>
</dbReference>
<dbReference type="InterPro" id="IPR037056">
    <property type="entry name" value="RNase_H1_N_sf"/>
</dbReference>
<dbReference type="KEGG" id="cpf:CPF_1703"/>
<keyword evidence="10" id="KW-1185">Reference proteome</keyword>
<feature type="domain" description="RNase H type-1" evidence="8">
    <location>
        <begin position="69"/>
        <end position="207"/>
    </location>
</feature>
<dbReference type="InterPro" id="IPR050092">
    <property type="entry name" value="RNase_H"/>
</dbReference>
<evidence type="ECO:0000313" key="10">
    <source>
        <dbReference type="Proteomes" id="UP000001823"/>
    </source>
</evidence>
<dbReference type="PANTHER" id="PTHR10642:SF26">
    <property type="entry name" value="RIBONUCLEASE H1"/>
    <property type="match status" value="1"/>
</dbReference>
<evidence type="ECO:0000256" key="2">
    <source>
        <dbReference type="ARBA" id="ARBA00005300"/>
    </source>
</evidence>
<dbReference type="Gene3D" id="3.40.970.10">
    <property type="entry name" value="Ribonuclease H1, N-terminal domain"/>
    <property type="match status" value="1"/>
</dbReference>
<dbReference type="EC" id="3.1.26.4" evidence="3"/>
<evidence type="ECO:0000256" key="1">
    <source>
        <dbReference type="ARBA" id="ARBA00000077"/>
    </source>
</evidence>
<gene>
    <name evidence="9" type="ordered locus">CPF_1703</name>
</gene>
<dbReference type="EMBL" id="CP000246">
    <property type="protein sequence ID" value="ABG83403.1"/>
    <property type="molecule type" value="Genomic_DNA"/>
</dbReference>
<dbReference type="SUPFAM" id="SSF55658">
    <property type="entry name" value="L9 N-domain-like"/>
    <property type="match status" value="1"/>
</dbReference>
<dbReference type="PaxDb" id="195103-CPF_1703"/>
<dbReference type="GO" id="GO:0004523">
    <property type="term" value="F:RNA-DNA hybrid ribonuclease activity"/>
    <property type="evidence" value="ECO:0007669"/>
    <property type="project" value="UniProtKB-EC"/>
</dbReference>
<reference evidence="9 10" key="1">
    <citation type="journal article" date="2006" name="Genome Res.">
        <title>Skewed genomic variability in strains of the toxigenic bacterial pathogen, Clostridium perfringens.</title>
        <authorList>
            <person name="Myers G.S."/>
            <person name="Rasko D.A."/>
            <person name="Cheung J.K."/>
            <person name="Ravel J."/>
            <person name="Seshadri R."/>
            <person name="Deboy R.T."/>
            <person name="Ren Q."/>
            <person name="Varga J."/>
            <person name="Awad M.M."/>
            <person name="Brinkac L.M."/>
            <person name="Daugherty S.C."/>
            <person name="Haft D.H."/>
            <person name="Dodson R.J."/>
            <person name="Madupu R."/>
            <person name="Nelson W.C."/>
            <person name="Rosovitz M.J."/>
            <person name="Sullivan S.A."/>
            <person name="Khouri H."/>
            <person name="Dimitrov G.I."/>
            <person name="Watkins K.L."/>
            <person name="Mulligan S."/>
            <person name="Benton J."/>
            <person name="Radune D."/>
            <person name="Fisher D.J."/>
            <person name="Atkins H.S."/>
            <person name="Hiscox T."/>
            <person name="Jost B.H."/>
            <person name="Billington S.J."/>
            <person name="Songer J.G."/>
            <person name="McClane B.A."/>
            <person name="Titball R.W."/>
            <person name="Rood J.I."/>
            <person name="Melville S.B."/>
            <person name="Paulsen I.T."/>
        </authorList>
    </citation>
    <scope>NUCLEOTIDE SEQUENCE [LARGE SCALE GENOMIC DNA]</scope>
    <source>
        <strain evidence="10">ATCC 13124 / DSM 756 / JCM 1290 / NCIMB 6125 / NCTC 8237 / S 107 / Type A</strain>
    </source>
</reference>
<comment type="catalytic activity">
    <reaction evidence="1">
        <text>Endonucleolytic cleavage to 5'-phosphomonoester.</text>
        <dbReference type="EC" id="3.1.26.4"/>
    </reaction>
</comment>
<dbReference type="HOGENOM" id="CLU_030894_2_1_9"/>
<dbReference type="InterPro" id="IPR009027">
    <property type="entry name" value="Ribosomal_bL9/RNase_H1_N"/>
</dbReference>
<evidence type="ECO:0000259" key="8">
    <source>
        <dbReference type="PROSITE" id="PS50879"/>
    </source>
</evidence>
<dbReference type="Pfam" id="PF01693">
    <property type="entry name" value="Cauli_VI"/>
    <property type="match status" value="1"/>
</dbReference>
<dbReference type="GO" id="GO:0046872">
    <property type="term" value="F:metal ion binding"/>
    <property type="evidence" value="ECO:0007669"/>
    <property type="project" value="UniProtKB-KW"/>
</dbReference>
<dbReference type="SUPFAM" id="SSF53098">
    <property type="entry name" value="Ribonuclease H-like"/>
    <property type="match status" value="1"/>
</dbReference>
<dbReference type="InterPro" id="IPR002156">
    <property type="entry name" value="RNaseH_domain"/>
</dbReference>
<dbReference type="InterPro" id="IPR036397">
    <property type="entry name" value="RNaseH_sf"/>
</dbReference>
<dbReference type="Pfam" id="PF00075">
    <property type="entry name" value="RNase_H"/>
    <property type="match status" value="1"/>
</dbReference>
<dbReference type="InterPro" id="IPR011320">
    <property type="entry name" value="RNase_H1_N"/>
</dbReference>
<keyword evidence="5" id="KW-0479">Metal-binding</keyword>
<evidence type="ECO:0000256" key="4">
    <source>
        <dbReference type="ARBA" id="ARBA00022722"/>
    </source>
</evidence>
<name>A0A0H2YR64_CLOP1</name>
<dbReference type="GO" id="GO:0043137">
    <property type="term" value="P:DNA replication, removal of RNA primer"/>
    <property type="evidence" value="ECO:0007669"/>
    <property type="project" value="TreeGrafter"/>
</dbReference>
<keyword evidence="6" id="KW-0255">Endonuclease</keyword>
<dbReference type="GO" id="GO:0003676">
    <property type="term" value="F:nucleic acid binding"/>
    <property type="evidence" value="ECO:0007669"/>
    <property type="project" value="InterPro"/>
</dbReference>
<organism evidence="9 10">
    <name type="scientific">Clostridium perfringens (strain ATCC 13124 / DSM 756 / JCM 1290 / NCIMB 6125 / NCTC 8237 / Type A)</name>
    <dbReference type="NCBI Taxonomy" id="195103"/>
    <lineage>
        <taxon>Bacteria</taxon>
        <taxon>Bacillati</taxon>
        <taxon>Bacillota</taxon>
        <taxon>Clostridia</taxon>
        <taxon>Eubacteriales</taxon>
        <taxon>Clostridiaceae</taxon>
        <taxon>Clostridium</taxon>
    </lineage>
</organism>
<protein>
    <recommendedName>
        <fullName evidence="3">ribonuclease H</fullName>
        <ecNumber evidence="3">3.1.26.4</ecNumber>
    </recommendedName>
</protein>
<accession>A0A0H2YR64</accession>
<keyword evidence="7" id="KW-0378">Hydrolase</keyword>
<dbReference type="AlphaFoldDB" id="A0A0H2YR64"/>
<dbReference type="Proteomes" id="UP000001823">
    <property type="component" value="Chromosome"/>
</dbReference>
<dbReference type="PROSITE" id="PS50879">
    <property type="entry name" value="RNASE_H_1"/>
    <property type="match status" value="1"/>
</dbReference>
<dbReference type="STRING" id="195103.CPF_1703"/>
<sequence length="209" mass="23877">MAKKYYAIAKGKSGIPKIVETWTECQKEVIGCKGAKYKSFASKEEAEKFISIHENGGSFEEVKGNEEVKDDLIYIYVDGSFMVSKENYSYGFLVVKNDEILYEDNGVGYDKEAIALRNVSGEVEGAMKAIEYAIENGYKDIVLCYDYQGIESWALGTWKRNNRITQNYNEFMQEKFKLIKVRFKKIKGHSGNKFNDRADILAKKALESL</sequence>
<dbReference type="eggNOG" id="COG3341">
    <property type="taxonomic scope" value="Bacteria"/>
</dbReference>
<keyword evidence="4" id="KW-0540">Nuclease</keyword>
<dbReference type="CDD" id="cd09277">
    <property type="entry name" value="RNase_HI_bacteria_like"/>
    <property type="match status" value="1"/>
</dbReference>
<evidence type="ECO:0000256" key="7">
    <source>
        <dbReference type="ARBA" id="ARBA00022801"/>
    </source>
</evidence>
<dbReference type="InterPro" id="IPR012337">
    <property type="entry name" value="RNaseH-like_sf"/>
</dbReference>
<dbReference type="Gene3D" id="3.30.420.10">
    <property type="entry name" value="Ribonuclease H-like superfamily/Ribonuclease H"/>
    <property type="match status" value="1"/>
</dbReference>
<dbReference type="PANTHER" id="PTHR10642">
    <property type="entry name" value="RIBONUCLEASE H1"/>
    <property type="match status" value="1"/>
</dbReference>